<protein>
    <submittedName>
        <fullName evidence="2">Class III lanthipeptide</fullName>
    </submittedName>
</protein>
<organism evidence="2 3">
    <name type="scientific">Staphylococcus marylandisciuri</name>
    <dbReference type="NCBI Taxonomy" id="2981529"/>
    <lineage>
        <taxon>Bacteria</taxon>
        <taxon>Bacillati</taxon>
        <taxon>Bacillota</taxon>
        <taxon>Bacilli</taxon>
        <taxon>Bacillales</taxon>
        <taxon>Staphylococcaceae</taxon>
        <taxon>Staphylococcus</taxon>
    </lineage>
</organism>
<accession>A0ABT2QSX3</accession>
<dbReference type="RefSeq" id="WP_262856811.1">
    <property type="nucleotide sequence ID" value="NZ_JAOPKZ010000021.1"/>
</dbReference>
<dbReference type="EMBL" id="JAOPKZ010000021">
    <property type="protein sequence ID" value="MCU5747091.1"/>
    <property type="molecule type" value="Genomic_DNA"/>
</dbReference>
<sequence length="46" mass="4970">MEKNSVLKLQSMRSKKSSNHQASNASVMCKKQSSASIILCVFPGGK</sequence>
<dbReference type="NCBIfam" id="NF038159">
    <property type="entry name" value="lanthi_III_b"/>
    <property type="match status" value="1"/>
</dbReference>
<reference evidence="2 3" key="1">
    <citation type="journal article" date="2023" name="Int. J. Syst. Evol. Microbiol.">
        <title>Streptococcus sciuri sp. nov., Staphylococcus marylandisciuri sp. nov. and Staphylococcus americanisciuri sp. nov., isolated from faeces of eastern grey squirrel (Sciurus carolinensis).</title>
        <authorList>
            <person name="Volokhov D.V."/>
            <person name="Zagorodnyaya T.A."/>
            <person name="Furtak V.A."/>
            <person name="Nattanmai G."/>
            <person name="Randall L."/>
            <person name="Jose S."/>
            <person name="Gao Y."/>
            <person name="Eisenberg T."/>
            <person name="Delmonte P."/>
            <person name="Blom J."/>
            <person name="Mitchell K.K."/>
        </authorList>
    </citation>
    <scope>NUCLEOTIDE SEQUENCE [LARGE SCALE GENOMIC DNA]</scope>
    <source>
        <strain evidence="2 3">SQ8-PEA</strain>
    </source>
</reference>
<proteinExistence type="predicted"/>
<comment type="caution">
    <text evidence="2">The sequence shown here is derived from an EMBL/GenBank/DDBJ whole genome shotgun (WGS) entry which is preliminary data.</text>
</comment>
<keyword evidence="3" id="KW-1185">Reference proteome</keyword>
<evidence type="ECO:0000256" key="1">
    <source>
        <dbReference type="SAM" id="MobiDB-lite"/>
    </source>
</evidence>
<feature type="compositionally biased region" description="Polar residues" evidence="1">
    <location>
        <begin position="19"/>
        <end position="32"/>
    </location>
</feature>
<feature type="region of interest" description="Disordered" evidence="1">
    <location>
        <begin position="1"/>
        <end position="32"/>
    </location>
</feature>
<gene>
    <name evidence="2" type="ORF">N9R04_10495</name>
</gene>
<dbReference type="Pfam" id="PF19402">
    <property type="entry name" value="RamS"/>
    <property type="match status" value="1"/>
</dbReference>
<name>A0ABT2QSX3_9STAP</name>
<dbReference type="InterPro" id="IPR045825">
    <property type="entry name" value="RamS"/>
</dbReference>
<evidence type="ECO:0000313" key="3">
    <source>
        <dbReference type="Proteomes" id="UP001209553"/>
    </source>
</evidence>
<dbReference type="NCBIfam" id="NF033212">
    <property type="entry name" value="SapB_AmfS_lanti"/>
    <property type="match status" value="1"/>
</dbReference>
<dbReference type="Proteomes" id="UP001209553">
    <property type="component" value="Unassembled WGS sequence"/>
</dbReference>
<evidence type="ECO:0000313" key="2">
    <source>
        <dbReference type="EMBL" id="MCU5747091.1"/>
    </source>
</evidence>